<proteinExistence type="predicted"/>
<gene>
    <name evidence="2" type="ORF">GCM10009547_29660</name>
</gene>
<accession>A0ABN1GZI0</accession>
<dbReference type="RefSeq" id="WP_344606059.1">
    <property type="nucleotide sequence ID" value="NZ_BAAAHE010000024.1"/>
</dbReference>
<dbReference type="Proteomes" id="UP001500957">
    <property type="component" value="Unassembled WGS sequence"/>
</dbReference>
<reference evidence="2 3" key="1">
    <citation type="journal article" date="2019" name="Int. J. Syst. Evol. Microbiol.">
        <title>The Global Catalogue of Microorganisms (GCM) 10K type strain sequencing project: providing services to taxonomists for standard genome sequencing and annotation.</title>
        <authorList>
            <consortium name="The Broad Institute Genomics Platform"/>
            <consortium name="The Broad Institute Genome Sequencing Center for Infectious Disease"/>
            <person name="Wu L."/>
            <person name="Ma J."/>
        </authorList>
    </citation>
    <scope>NUCLEOTIDE SEQUENCE [LARGE SCALE GENOMIC DNA]</scope>
    <source>
        <strain evidence="2 3">JCM 10671</strain>
    </source>
</reference>
<protein>
    <recommendedName>
        <fullName evidence="1">SAV-6107-like HEPN domain-containing protein</fullName>
    </recommendedName>
</protein>
<feature type="domain" description="SAV-6107-like HEPN" evidence="1">
    <location>
        <begin position="29"/>
        <end position="126"/>
    </location>
</feature>
<dbReference type="Pfam" id="PF18726">
    <property type="entry name" value="HEPN_SAV_6107"/>
    <property type="match status" value="1"/>
</dbReference>
<sequence>MSLVIEHPAAPRSGAPELLNAAGHCLAAANAATRPVDRYAAAHLAALRGAAAVLAVRAQPVTGKRRRPRSAWELLVVVAPELSEWAAFFAANAGKRAAAEAGLTRSVTAREADDLMRDAATFVALVAAMLDVPCPQAACL</sequence>
<dbReference type="InterPro" id="IPR040891">
    <property type="entry name" value="HEPN_SAV_6107"/>
</dbReference>
<evidence type="ECO:0000313" key="3">
    <source>
        <dbReference type="Proteomes" id="UP001500957"/>
    </source>
</evidence>
<evidence type="ECO:0000313" key="2">
    <source>
        <dbReference type="EMBL" id="GAA0624573.1"/>
    </source>
</evidence>
<comment type="caution">
    <text evidence="2">The sequence shown here is derived from an EMBL/GenBank/DDBJ whole genome shotgun (WGS) entry which is preliminary data.</text>
</comment>
<name>A0ABN1GZI0_9ACTN</name>
<dbReference type="EMBL" id="BAAAHE010000024">
    <property type="protein sequence ID" value="GAA0624573.1"/>
    <property type="molecule type" value="Genomic_DNA"/>
</dbReference>
<keyword evidence="3" id="KW-1185">Reference proteome</keyword>
<organism evidence="2 3">
    <name type="scientific">Sporichthya brevicatena</name>
    <dbReference type="NCBI Taxonomy" id="171442"/>
    <lineage>
        <taxon>Bacteria</taxon>
        <taxon>Bacillati</taxon>
        <taxon>Actinomycetota</taxon>
        <taxon>Actinomycetes</taxon>
        <taxon>Sporichthyales</taxon>
        <taxon>Sporichthyaceae</taxon>
        <taxon>Sporichthya</taxon>
    </lineage>
</organism>
<evidence type="ECO:0000259" key="1">
    <source>
        <dbReference type="Pfam" id="PF18726"/>
    </source>
</evidence>